<dbReference type="PANTHER" id="PTHR30055:SF175">
    <property type="entry name" value="HTH-TYPE TRANSCRIPTIONAL REPRESSOR KSTR2"/>
    <property type="match status" value="1"/>
</dbReference>
<dbReference type="SUPFAM" id="SSF48498">
    <property type="entry name" value="Tetracyclin repressor-like, C-terminal domain"/>
    <property type="match status" value="1"/>
</dbReference>
<evidence type="ECO:0000256" key="2">
    <source>
        <dbReference type="ARBA" id="ARBA00023015"/>
    </source>
</evidence>
<dbReference type="InterPro" id="IPR041490">
    <property type="entry name" value="KstR2_TetR_C"/>
</dbReference>
<dbReference type="Gene3D" id="1.10.357.10">
    <property type="entry name" value="Tetracycline Repressor, domain 2"/>
    <property type="match status" value="1"/>
</dbReference>
<evidence type="ECO:0000256" key="5">
    <source>
        <dbReference type="PROSITE-ProRule" id="PRU00335"/>
    </source>
</evidence>
<gene>
    <name evidence="8" type="ORF">DD666_07830</name>
</gene>
<comment type="caution">
    <text evidence="8">The sequence shown here is derived from an EMBL/GenBank/DDBJ whole genome shotgun (WGS) entry which is preliminary data.</text>
</comment>
<dbReference type="GO" id="GO:0003700">
    <property type="term" value="F:DNA-binding transcription factor activity"/>
    <property type="evidence" value="ECO:0007669"/>
    <property type="project" value="TreeGrafter"/>
</dbReference>
<evidence type="ECO:0000256" key="6">
    <source>
        <dbReference type="SAM" id="Phobius"/>
    </source>
</evidence>
<keyword evidence="3 5" id="KW-0238">DNA-binding</keyword>
<evidence type="ECO:0000256" key="4">
    <source>
        <dbReference type="ARBA" id="ARBA00023163"/>
    </source>
</evidence>
<feature type="transmembrane region" description="Helical" evidence="6">
    <location>
        <begin position="6"/>
        <end position="26"/>
    </location>
</feature>
<sequence length="236" mass="26987">MNSSDQALASFLILPLYLISFQYLIANTLRPLMTEPTRLPSDKKKELAAPVAESTRARILDAAAHLIRKKGFKATTVRDIGNAVGLYSGSLFHYFKTKDEILMEVMRAAFISICTRHEQALASALTPLEKLRQFIWQEVNLVFIDEEGDYHAVLYFDWRDVSPKHLPELIQLRKRYFSSWTEVVRQCHEAGHLKGDPAIAVRVIEGTLRGMMSWYKPDGRYNPHEIADEIILIVAK</sequence>
<accession>A0A356LFG5</accession>
<proteinExistence type="predicted"/>
<feature type="DNA-binding region" description="H-T-H motif" evidence="5">
    <location>
        <begin position="76"/>
        <end position="95"/>
    </location>
</feature>
<evidence type="ECO:0000313" key="8">
    <source>
        <dbReference type="EMBL" id="HBP29311.1"/>
    </source>
</evidence>
<keyword evidence="4" id="KW-0804">Transcription</keyword>
<dbReference type="Proteomes" id="UP000264036">
    <property type="component" value="Unassembled WGS sequence"/>
</dbReference>
<keyword evidence="6" id="KW-0812">Transmembrane</keyword>
<evidence type="ECO:0000259" key="7">
    <source>
        <dbReference type="PROSITE" id="PS50977"/>
    </source>
</evidence>
<dbReference type="GO" id="GO:0000976">
    <property type="term" value="F:transcription cis-regulatory region binding"/>
    <property type="evidence" value="ECO:0007669"/>
    <property type="project" value="TreeGrafter"/>
</dbReference>
<dbReference type="SUPFAM" id="SSF46689">
    <property type="entry name" value="Homeodomain-like"/>
    <property type="match status" value="1"/>
</dbReference>
<dbReference type="Pfam" id="PF17932">
    <property type="entry name" value="TetR_C_24"/>
    <property type="match status" value="1"/>
</dbReference>
<evidence type="ECO:0000256" key="1">
    <source>
        <dbReference type="ARBA" id="ARBA00022491"/>
    </source>
</evidence>
<reference evidence="8 9" key="1">
    <citation type="journal article" date="2018" name="Nat. Biotechnol.">
        <title>A standardized bacterial taxonomy based on genome phylogeny substantially revises the tree of life.</title>
        <authorList>
            <person name="Parks D.H."/>
            <person name="Chuvochina M."/>
            <person name="Waite D.W."/>
            <person name="Rinke C."/>
            <person name="Skarshewski A."/>
            <person name="Chaumeil P.A."/>
            <person name="Hugenholtz P."/>
        </authorList>
    </citation>
    <scope>NUCLEOTIDE SEQUENCE [LARGE SCALE GENOMIC DNA]</scope>
    <source>
        <strain evidence="8">UBA10707</strain>
    </source>
</reference>
<evidence type="ECO:0000313" key="9">
    <source>
        <dbReference type="Proteomes" id="UP000264036"/>
    </source>
</evidence>
<dbReference type="InterPro" id="IPR001647">
    <property type="entry name" value="HTH_TetR"/>
</dbReference>
<dbReference type="InterPro" id="IPR036271">
    <property type="entry name" value="Tet_transcr_reg_TetR-rel_C_sf"/>
</dbReference>
<keyword evidence="6" id="KW-1133">Transmembrane helix</keyword>
<dbReference type="Gene3D" id="1.10.10.60">
    <property type="entry name" value="Homeodomain-like"/>
    <property type="match status" value="1"/>
</dbReference>
<name>A0A356LFG5_9BURK</name>
<dbReference type="PROSITE" id="PS50977">
    <property type="entry name" value="HTH_TETR_2"/>
    <property type="match status" value="1"/>
</dbReference>
<keyword evidence="1" id="KW-0678">Repressor</keyword>
<dbReference type="InterPro" id="IPR050109">
    <property type="entry name" value="HTH-type_TetR-like_transc_reg"/>
</dbReference>
<dbReference type="InterPro" id="IPR009057">
    <property type="entry name" value="Homeodomain-like_sf"/>
</dbReference>
<protein>
    <recommendedName>
        <fullName evidence="7">HTH tetR-type domain-containing protein</fullName>
    </recommendedName>
</protein>
<dbReference type="PANTHER" id="PTHR30055">
    <property type="entry name" value="HTH-TYPE TRANSCRIPTIONAL REGULATOR RUTR"/>
    <property type="match status" value="1"/>
</dbReference>
<organism evidence="8 9">
    <name type="scientific">Advenella kashmirensis</name>
    <dbReference type="NCBI Taxonomy" id="310575"/>
    <lineage>
        <taxon>Bacteria</taxon>
        <taxon>Pseudomonadati</taxon>
        <taxon>Pseudomonadota</taxon>
        <taxon>Betaproteobacteria</taxon>
        <taxon>Burkholderiales</taxon>
        <taxon>Alcaligenaceae</taxon>
    </lineage>
</organism>
<keyword evidence="2" id="KW-0805">Transcription regulation</keyword>
<feature type="domain" description="HTH tetR-type" evidence="7">
    <location>
        <begin position="53"/>
        <end position="113"/>
    </location>
</feature>
<dbReference type="Pfam" id="PF00440">
    <property type="entry name" value="TetR_N"/>
    <property type="match status" value="1"/>
</dbReference>
<dbReference type="AlphaFoldDB" id="A0A356LFG5"/>
<evidence type="ECO:0000256" key="3">
    <source>
        <dbReference type="ARBA" id="ARBA00023125"/>
    </source>
</evidence>
<keyword evidence="6" id="KW-0472">Membrane</keyword>
<dbReference type="EMBL" id="DOEK01000019">
    <property type="protein sequence ID" value="HBP29311.1"/>
    <property type="molecule type" value="Genomic_DNA"/>
</dbReference>
<dbReference type="PRINTS" id="PR00455">
    <property type="entry name" value="HTHTETR"/>
</dbReference>